<dbReference type="EMBL" id="RQTK01000624">
    <property type="protein sequence ID" value="RUS76922.1"/>
    <property type="molecule type" value="Genomic_DNA"/>
</dbReference>
<keyword evidence="3" id="KW-1185">Reference proteome</keyword>
<evidence type="ECO:0000313" key="3">
    <source>
        <dbReference type="Proteomes" id="UP000271974"/>
    </source>
</evidence>
<gene>
    <name evidence="2" type="ORF">EGW08_015325</name>
</gene>
<dbReference type="AlphaFoldDB" id="A0A433T643"/>
<dbReference type="STRING" id="188477.A0A433T643"/>
<protein>
    <submittedName>
        <fullName evidence="2">Uncharacterized protein</fullName>
    </submittedName>
</protein>
<reference evidence="2 3" key="1">
    <citation type="submission" date="2019-01" db="EMBL/GenBank/DDBJ databases">
        <title>A draft genome assembly of the solar-powered sea slug Elysia chlorotica.</title>
        <authorList>
            <person name="Cai H."/>
            <person name="Li Q."/>
            <person name="Fang X."/>
            <person name="Li J."/>
            <person name="Curtis N.E."/>
            <person name="Altenburger A."/>
            <person name="Shibata T."/>
            <person name="Feng M."/>
            <person name="Maeda T."/>
            <person name="Schwartz J.A."/>
            <person name="Shigenobu S."/>
            <person name="Lundholm N."/>
            <person name="Nishiyama T."/>
            <person name="Yang H."/>
            <person name="Hasebe M."/>
            <person name="Li S."/>
            <person name="Pierce S.K."/>
            <person name="Wang J."/>
        </authorList>
    </citation>
    <scope>NUCLEOTIDE SEQUENCE [LARGE SCALE GENOMIC DNA]</scope>
    <source>
        <strain evidence="2">EC2010</strain>
        <tissue evidence="2">Whole organism of an adult</tissue>
    </source>
</reference>
<proteinExistence type="predicted"/>
<sequence>MKLTAGQLKSKLSQHDTDLVDGKIKESECRQSSLLSSIDHKLHCYGQLETDLDGLRSQAQAYTDWLDQCDAKVKVGEETRLSLQQLEARMEELKNLEQELGVRQSVLESVSVRSQALLADLPASERREVDTLLASVHSRHNQLFGQVSEQSRRLEDELDAVHQIQERVQQHRTWLDETEATTDQYDVIRLAATDVDKQLERCK</sequence>
<feature type="coiled-coil region" evidence="1">
    <location>
        <begin position="76"/>
        <end position="103"/>
    </location>
</feature>
<dbReference type="Proteomes" id="UP000271974">
    <property type="component" value="Unassembled WGS sequence"/>
</dbReference>
<dbReference type="Gene3D" id="1.20.58.60">
    <property type="match status" value="1"/>
</dbReference>
<dbReference type="SUPFAM" id="SSF46966">
    <property type="entry name" value="Spectrin repeat"/>
    <property type="match status" value="1"/>
</dbReference>
<evidence type="ECO:0000256" key="1">
    <source>
        <dbReference type="SAM" id="Coils"/>
    </source>
</evidence>
<evidence type="ECO:0000313" key="2">
    <source>
        <dbReference type="EMBL" id="RUS76922.1"/>
    </source>
</evidence>
<name>A0A433T643_ELYCH</name>
<feature type="non-terminal residue" evidence="2">
    <location>
        <position position="203"/>
    </location>
</feature>
<organism evidence="2 3">
    <name type="scientific">Elysia chlorotica</name>
    <name type="common">Eastern emerald elysia</name>
    <name type="synonym">Sea slug</name>
    <dbReference type="NCBI Taxonomy" id="188477"/>
    <lineage>
        <taxon>Eukaryota</taxon>
        <taxon>Metazoa</taxon>
        <taxon>Spiralia</taxon>
        <taxon>Lophotrochozoa</taxon>
        <taxon>Mollusca</taxon>
        <taxon>Gastropoda</taxon>
        <taxon>Heterobranchia</taxon>
        <taxon>Euthyneura</taxon>
        <taxon>Panpulmonata</taxon>
        <taxon>Sacoglossa</taxon>
        <taxon>Placobranchoidea</taxon>
        <taxon>Plakobranchidae</taxon>
        <taxon>Elysia</taxon>
    </lineage>
</organism>
<comment type="caution">
    <text evidence="2">The sequence shown here is derived from an EMBL/GenBank/DDBJ whole genome shotgun (WGS) entry which is preliminary data.</text>
</comment>
<accession>A0A433T643</accession>
<keyword evidence="1" id="KW-0175">Coiled coil</keyword>